<organism evidence="1 2">
    <name type="scientific">Aliigemmobacter aestuarii</name>
    <dbReference type="NCBI Taxonomy" id="1445661"/>
    <lineage>
        <taxon>Bacteria</taxon>
        <taxon>Pseudomonadati</taxon>
        <taxon>Pseudomonadota</taxon>
        <taxon>Alphaproteobacteria</taxon>
        <taxon>Rhodobacterales</taxon>
        <taxon>Paracoccaceae</taxon>
        <taxon>Aliigemmobacter</taxon>
    </lineage>
</organism>
<sequence>MKLAVAITAALAGTAPTAGDAQSCKPSLTGVVSGAAVRGAACEVHYQVTPTTRIGLGQAQYYAGRFAWQSAYQSDGCQGETHYVVMDCKTKNAVVLGTYRFDDRTPPGPLFLDRMGKAFAAKLDRGEDDVIEAARARAREVGLRDQVALRTDGRITLNGRVLGLGCACAGYSKGQMPLN</sequence>
<accession>A0A4V3V088</accession>
<dbReference type="RefSeq" id="WP_136394867.1">
    <property type="nucleotide sequence ID" value="NZ_SSND01000003.1"/>
</dbReference>
<dbReference type="Proteomes" id="UP000309450">
    <property type="component" value="Unassembled WGS sequence"/>
</dbReference>
<comment type="caution">
    <text evidence="1">The sequence shown here is derived from an EMBL/GenBank/DDBJ whole genome shotgun (WGS) entry which is preliminary data.</text>
</comment>
<dbReference type="AlphaFoldDB" id="A0A4V3V088"/>
<reference evidence="1 2" key="1">
    <citation type="submission" date="2019-04" db="EMBL/GenBank/DDBJ databases">
        <title>Draft genome sequence of Gemmobacter aestuarii sp. nov.</title>
        <authorList>
            <person name="Hameed A."/>
            <person name="Lin S.-Y."/>
            <person name="Shahina M."/>
            <person name="Lai W.-A."/>
            <person name="Young C.-C."/>
        </authorList>
    </citation>
    <scope>NUCLEOTIDE SEQUENCE [LARGE SCALE GENOMIC DNA]</scope>
    <source>
        <strain evidence="1 2">CC-PW-75</strain>
    </source>
</reference>
<name>A0A4V3V088_9RHOB</name>
<evidence type="ECO:0000313" key="1">
    <source>
        <dbReference type="EMBL" id="THD82840.1"/>
    </source>
</evidence>
<proteinExistence type="predicted"/>
<evidence type="ECO:0000313" key="2">
    <source>
        <dbReference type="Proteomes" id="UP000309450"/>
    </source>
</evidence>
<protein>
    <submittedName>
        <fullName evidence="1">Uncharacterized protein</fullName>
    </submittedName>
</protein>
<gene>
    <name evidence="1" type="ORF">E7811_11815</name>
</gene>
<dbReference type="EMBL" id="SSND01000003">
    <property type="protein sequence ID" value="THD82840.1"/>
    <property type="molecule type" value="Genomic_DNA"/>
</dbReference>
<keyword evidence="2" id="KW-1185">Reference proteome</keyword>